<accession>A0A8J2Q7J0</accession>
<evidence type="ECO:0000313" key="1">
    <source>
        <dbReference type="EMBL" id="CAG9535569.1"/>
    </source>
</evidence>
<organism evidence="1 2">
    <name type="scientific">Cercopithifilaria johnstoni</name>
    <dbReference type="NCBI Taxonomy" id="2874296"/>
    <lineage>
        <taxon>Eukaryota</taxon>
        <taxon>Metazoa</taxon>
        <taxon>Ecdysozoa</taxon>
        <taxon>Nematoda</taxon>
        <taxon>Chromadorea</taxon>
        <taxon>Rhabditida</taxon>
        <taxon>Spirurina</taxon>
        <taxon>Spiruromorpha</taxon>
        <taxon>Filarioidea</taxon>
        <taxon>Onchocercidae</taxon>
        <taxon>Cercopithifilaria</taxon>
    </lineage>
</organism>
<dbReference type="AlphaFoldDB" id="A0A8J2Q7J0"/>
<dbReference type="OrthoDB" id="6022628at2759"/>
<evidence type="ECO:0000313" key="2">
    <source>
        <dbReference type="Proteomes" id="UP000746747"/>
    </source>
</evidence>
<keyword evidence="2" id="KW-1185">Reference proteome</keyword>
<protein>
    <submittedName>
        <fullName evidence="1">Uncharacterized protein</fullName>
    </submittedName>
</protein>
<dbReference type="Proteomes" id="UP000746747">
    <property type="component" value="Unassembled WGS sequence"/>
</dbReference>
<reference evidence="1" key="1">
    <citation type="submission" date="2021-09" db="EMBL/GenBank/DDBJ databases">
        <authorList>
            <consortium name="Pathogen Informatics"/>
        </authorList>
    </citation>
    <scope>NUCLEOTIDE SEQUENCE</scope>
</reference>
<name>A0A8J2Q7J0_9BILA</name>
<gene>
    <name evidence="1" type="ORF">CJOHNSTONI_LOCUS5577</name>
</gene>
<dbReference type="EMBL" id="CAKAEH010001386">
    <property type="protein sequence ID" value="CAG9535569.1"/>
    <property type="molecule type" value="Genomic_DNA"/>
</dbReference>
<sequence>MFPWGLYFDLDAQEQDQSENAGFNSANPSTTHDDFEADFVTVTNPTQANFTTSRNRTQANFTTSRNRTQANFTTLTNRTRQFIIHNPSASTYGQAPYQQHTPLITVVRNRTESSQYASQFFTTTIPHTSTLVRCNQTRSTNSLAPSVPSGHPALLETFNIRTPAIASIDHGVQSQLPSTVNGSDCMTLQSIQSQENNQILPKVTATSSNERSTILPSDTVPTKQQVHHVLKDDHKSLGVDSNITGDSGESVIEEEEHIVDDSTKEDEYYDLEKGLEHLSNVINLCDNANTKPEESFIVPYASKRIRELNMKLVLGDGTIRKLQLKIKRLNEKVISLRSSLPLKNITSTPRQKFEMKEFLEHYIKERTHQDYSFWIMAEMMQPLMDTLIKRLDQLPSDKILSETSNWLNVNFKLCAVRMCASTLLVALAKDASMLDNPNALQEYIQRELSQQEL</sequence>
<comment type="caution">
    <text evidence="1">The sequence shown here is derived from an EMBL/GenBank/DDBJ whole genome shotgun (WGS) entry which is preliminary data.</text>
</comment>
<proteinExistence type="predicted"/>